<evidence type="ECO:0000259" key="5">
    <source>
        <dbReference type="PROSITE" id="PS51294"/>
    </source>
</evidence>
<organism evidence="6 7">
    <name type="scientific">Lithospermum erythrorhizon</name>
    <name type="common">Purple gromwell</name>
    <name type="synonym">Lithospermum officinale var. erythrorhizon</name>
    <dbReference type="NCBI Taxonomy" id="34254"/>
    <lineage>
        <taxon>Eukaryota</taxon>
        <taxon>Viridiplantae</taxon>
        <taxon>Streptophyta</taxon>
        <taxon>Embryophyta</taxon>
        <taxon>Tracheophyta</taxon>
        <taxon>Spermatophyta</taxon>
        <taxon>Magnoliopsida</taxon>
        <taxon>eudicotyledons</taxon>
        <taxon>Gunneridae</taxon>
        <taxon>Pentapetalae</taxon>
        <taxon>asterids</taxon>
        <taxon>lamiids</taxon>
        <taxon>Boraginales</taxon>
        <taxon>Boraginaceae</taxon>
        <taxon>Boraginoideae</taxon>
        <taxon>Lithospermeae</taxon>
        <taxon>Lithospermum</taxon>
    </lineage>
</organism>
<comment type="subcellular location">
    <subcellularLocation>
        <location evidence="1">Nucleus</location>
    </subcellularLocation>
</comment>
<evidence type="ECO:0000256" key="1">
    <source>
        <dbReference type="ARBA" id="ARBA00004123"/>
    </source>
</evidence>
<protein>
    <submittedName>
        <fullName evidence="6">Uncharacterized protein</fullName>
    </submittedName>
</protein>
<dbReference type="GO" id="GO:0000981">
    <property type="term" value="F:DNA-binding transcription factor activity, RNA polymerase II-specific"/>
    <property type="evidence" value="ECO:0007669"/>
    <property type="project" value="TreeGrafter"/>
</dbReference>
<dbReference type="SUPFAM" id="SSF46689">
    <property type="entry name" value="Homeodomain-like"/>
    <property type="match status" value="2"/>
</dbReference>
<dbReference type="PROSITE" id="PS50090">
    <property type="entry name" value="MYB_LIKE"/>
    <property type="match status" value="2"/>
</dbReference>
<dbReference type="InterPro" id="IPR009057">
    <property type="entry name" value="Homeodomain-like_sf"/>
</dbReference>
<dbReference type="PANTHER" id="PTHR45614:SF76">
    <property type="entry name" value="TRANSCRIPTION FACTOR MYB124"/>
    <property type="match status" value="1"/>
</dbReference>
<dbReference type="InterPro" id="IPR017930">
    <property type="entry name" value="Myb_dom"/>
</dbReference>
<keyword evidence="2" id="KW-0539">Nucleus</keyword>
<dbReference type="AlphaFoldDB" id="A0AAV3QY48"/>
<evidence type="ECO:0000313" key="7">
    <source>
        <dbReference type="Proteomes" id="UP001454036"/>
    </source>
</evidence>
<gene>
    <name evidence="6" type="ORF">LIER_22656</name>
</gene>
<keyword evidence="7" id="KW-1185">Reference proteome</keyword>
<dbReference type="PROSITE" id="PS51294">
    <property type="entry name" value="HTH_MYB"/>
    <property type="match status" value="2"/>
</dbReference>
<evidence type="ECO:0000256" key="3">
    <source>
        <dbReference type="SAM" id="MobiDB-lite"/>
    </source>
</evidence>
<feature type="domain" description="HTH myb-type" evidence="5">
    <location>
        <begin position="23"/>
        <end position="75"/>
    </location>
</feature>
<evidence type="ECO:0000256" key="2">
    <source>
        <dbReference type="ARBA" id="ARBA00023242"/>
    </source>
</evidence>
<evidence type="ECO:0000259" key="4">
    <source>
        <dbReference type="PROSITE" id="PS50090"/>
    </source>
</evidence>
<comment type="caution">
    <text evidence="6">The sequence shown here is derived from an EMBL/GenBank/DDBJ whole genome shotgun (WGS) entry which is preliminary data.</text>
</comment>
<reference evidence="6 7" key="1">
    <citation type="submission" date="2024-01" db="EMBL/GenBank/DDBJ databases">
        <title>The complete chloroplast genome sequence of Lithospermum erythrorhizon: insights into the phylogenetic relationship among Boraginaceae species and the maternal lineages of purple gromwells.</title>
        <authorList>
            <person name="Okada T."/>
            <person name="Watanabe K."/>
        </authorList>
    </citation>
    <scope>NUCLEOTIDE SEQUENCE [LARGE SCALE GENOMIC DNA]</scope>
</reference>
<accession>A0AAV3QY48</accession>
<dbReference type="InterPro" id="IPR050560">
    <property type="entry name" value="MYB_TF"/>
</dbReference>
<dbReference type="Proteomes" id="UP001454036">
    <property type="component" value="Unassembled WGS sequence"/>
</dbReference>
<feature type="domain" description="Myb-like" evidence="4">
    <location>
        <begin position="76"/>
        <end position="126"/>
    </location>
</feature>
<feature type="region of interest" description="Disordered" evidence="3">
    <location>
        <begin position="304"/>
        <end position="362"/>
    </location>
</feature>
<dbReference type="EMBL" id="BAABME010006236">
    <property type="protein sequence ID" value="GAA0167807.1"/>
    <property type="molecule type" value="Genomic_DNA"/>
</dbReference>
<dbReference type="SMART" id="SM00717">
    <property type="entry name" value="SANT"/>
    <property type="match status" value="2"/>
</dbReference>
<sequence>MNKMKNKVSDSLINVKESEVMKQKERHIVSWTPEEDAVLREQIMLHGTDKKWRIIASKLEGKTIRQCKRRWYSYLNSDFKKGEWSNEEDMLLCEAQKFYGNRWTEIAKVVSGRTDNAVKNRFSTLCKKRAKENNNGFSAALKKTRADISSTSGPAFVENQINQTKPNVIPLSGVGYMNTTSPVRPPFAELDQNLQTGANPLLVQQQDINEAGVNTNDDGDKIQDTFLEQNDPVILALMQEQELLRSLVVEVNSEDTYQSLDNGWQVFQDYHNQSNECDPATMVNSYSMSDIEKYMGSVEDLTSDEFDQPSLRPPDLHMNSPGSSAYSTGSTMLTQPDQERRRTEIKLQPTSASGDTGNGNMMTMDCPPSSNEVGYFQAPESIQADEILKGIQTDIEFTSPTRLTPLLRTLAEEVPTPAFSESEKRFLIKTFDLESPSPNKSANCSKFPTCKRVLLPSL</sequence>
<feature type="compositionally biased region" description="Polar residues" evidence="3">
    <location>
        <begin position="348"/>
        <end position="361"/>
    </location>
</feature>
<evidence type="ECO:0000313" key="6">
    <source>
        <dbReference type="EMBL" id="GAA0167807.1"/>
    </source>
</evidence>
<dbReference type="Pfam" id="PF00249">
    <property type="entry name" value="Myb_DNA-binding"/>
    <property type="match status" value="2"/>
</dbReference>
<dbReference type="GO" id="GO:0000978">
    <property type="term" value="F:RNA polymerase II cis-regulatory region sequence-specific DNA binding"/>
    <property type="evidence" value="ECO:0007669"/>
    <property type="project" value="TreeGrafter"/>
</dbReference>
<dbReference type="CDD" id="cd00167">
    <property type="entry name" value="SANT"/>
    <property type="match status" value="2"/>
</dbReference>
<proteinExistence type="predicted"/>
<name>A0AAV3QY48_LITER</name>
<feature type="domain" description="Myb-like" evidence="4">
    <location>
        <begin position="30"/>
        <end position="75"/>
    </location>
</feature>
<dbReference type="GO" id="GO:0005634">
    <property type="term" value="C:nucleus"/>
    <property type="evidence" value="ECO:0007669"/>
    <property type="project" value="UniProtKB-SubCell"/>
</dbReference>
<dbReference type="PANTHER" id="PTHR45614">
    <property type="entry name" value="MYB PROTEIN-RELATED"/>
    <property type="match status" value="1"/>
</dbReference>
<feature type="compositionally biased region" description="Polar residues" evidence="3">
    <location>
        <begin position="320"/>
        <end position="336"/>
    </location>
</feature>
<dbReference type="InterPro" id="IPR001005">
    <property type="entry name" value="SANT/Myb"/>
</dbReference>
<dbReference type="Gene3D" id="1.10.10.60">
    <property type="entry name" value="Homeodomain-like"/>
    <property type="match status" value="2"/>
</dbReference>
<feature type="domain" description="HTH myb-type" evidence="5">
    <location>
        <begin position="76"/>
        <end position="130"/>
    </location>
</feature>